<keyword evidence="12" id="KW-0408">Iron</keyword>
<evidence type="ECO:0000259" key="17">
    <source>
        <dbReference type="PROSITE" id="PS51003"/>
    </source>
</evidence>
<dbReference type="InterPro" id="IPR048259">
    <property type="entry name" value="Cytochrome_b_N_euk/bac"/>
</dbReference>
<dbReference type="CDD" id="cd00290">
    <property type="entry name" value="cytochrome_b_C"/>
    <property type="match status" value="1"/>
</dbReference>
<name>A0ABN8AN28_9PROT</name>
<feature type="transmembrane region" description="Helical" evidence="15">
    <location>
        <begin position="118"/>
        <end position="140"/>
    </location>
</feature>
<evidence type="ECO:0000256" key="7">
    <source>
        <dbReference type="ARBA" id="ARBA00022660"/>
    </source>
</evidence>
<comment type="subunit">
    <text evidence="3 14">The main subunits of complex b-c1 are: cytochrome b, cytochrome c1 and the Rieske protein.</text>
</comment>
<evidence type="ECO:0000256" key="13">
    <source>
        <dbReference type="ARBA" id="ARBA00023136"/>
    </source>
</evidence>
<comment type="subcellular location">
    <subcellularLocation>
        <location evidence="2">Membrane</location>
        <topology evidence="2">Multi-pass membrane protein</topology>
    </subcellularLocation>
</comment>
<keyword evidence="10 14" id="KW-0249">Electron transport</keyword>
<dbReference type="PIRSF" id="PIRSF038885">
    <property type="entry name" value="COB"/>
    <property type="match status" value="1"/>
</dbReference>
<evidence type="ECO:0000256" key="15">
    <source>
        <dbReference type="SAM" id="Phobius"/>
    </source>
</evidence>
<reference evidence="18 19" key="1">
    <citation type="submission" date="2021-10" db="EMBL/GenBank/DDBJ databases">
        <authorList>
            <person name="Koch H."/>
        </authorList>
    </citation>
    <scope>NUCLEOTIDE SEQUENCE [LARGE SCALE GENOMIC DNA]</scope>
    <source>
        <strain evidence="18">6680</strain>
    </source>
</reference>
<dbReference type="SUPFAM" id="SSF81342">
    <property type="entry name" value="Transmembrane di-heme cytochromes"/>
    <property type="match status" value="1"/>
</dbReference>
<gene>
    <name evidence="18" type="primary">petB</name>
    <name evidence="18" type="ORF">NTG6680_0820</name>
</gene>
<evidence type="ECO:0000256" key="2">
    <source>
        <dbReference type="ARBA" id="ARBA00004141"/>
    </source>
</evidence>
<keyword evidence="11 15" id="KW-1133">Transmembrane helix</keyword>
<feature type="transmembrane region" description="Helical" evidence="15">
    <location>
        <begin position="34"/>
        <end position="58"/>
    </location>
</feature>
<keyword evidence="6 14" id="KW-0349">Heme</keyword>
<dbReference type="PROSITE" id="PS51002">
    <property type="entry name" value="CYTB_NTER"/>
    <property type="match status" value="1"/>
</dbReference>
<accession>A0ABN8AN28</accession>
<dbReference type="EMBL" id="OU912926">
    <property type="protein sequence ID" value="CAG9932073.1"/>
    <property type="molecule type" value="Genomic_DNA"/>
</dbReference>
<dbReference type="CDD" id="cd00284">
    <property type="entry name" value="Cytochrome_b_N"/>
    <property type="match status" value="1"/>
</dbReference>
<evidence type="ECO:0000256" key="9">
    <source>
        <dbReference type="ARBA" id="ARBA00022723"/>
    </source>
</evidence>
<evidence type="ECO:0000256" key="11">
    <source>
        <dbReference type="ARBA" id="ARBA00022989"/>
    </source>
</evidence>
<keyword evidence="5 14" id="KW-0813">Transport</keyword>
<evidence type="ECO:0000313" key="18">
    <source>
        <dbReference type="EMBL" id="CAG9932073.1"/>
    </source>
</evidence>
<evidence type="ECO:0000256" key="6">
    <source>
        <dbReference type="ARBA" id="ARBA00022617"/>
    </source>
</evidence>
<keyword evidence="7 14" id="KW-0679">Respiratory chain</keyword>
<evidence type="ECO:0000256" key="8">
    <source>
        <dbReference type="ARBA" id="ARBA00022692"/>
    </source>
</evidence>
<evidence type="ECO:0000256" key="5">
    <source>
        <dbReference type="ARBA" id="ARBA00022448"/>
    </source>
</evidence>
<comment type="function">
    <text evidence="1 14">Component of the ubiquinol-cytochrome c reductase complex (complex III or cytochrome b-c1 complex), which is a respiratory chain that generates an electrochemical potential coupled to ATP synthesis.</text>
</comment>
<evidence type="ECO:0000256" key="10">
    <source>
        <dbReference type="ARBA" id="ARBA00022982"/>
    </source>
</evidence>
<feature type="transmembrane region" description="Helical" evidence="15">
    <location>
        <begin position="83"/>
        <end position="103"/>
    </location>
</feature>
<dbReference type="PANTHER" id="PTHR19271">
    <property type="entry name" value="CYTOCHROME B"/>
    <property type="match status" value="1"/>
</dbReference>
<keyword evidence="13 15" id="KW-0472">Membrane</keyword>
<feature type="transmembrane region" description="Helical" evidence="15">
    <location>
        <begin position="357"/>
        <end position="378"/>
    </location>
</feature>
<dbReference type="SUPFAM" id="SSF81648">
    <property type="entry name" value="a domain/subunit of cytochrome bc1 complex (Ubiquinol-cytochrome c reductase)"/>
    <property type="match status" value="1"/>
</dbReference>
<dbReference type="InterPro" id="IPR027387">
    <property type="entry name" value="Cytb/b6-like_sf"/>
</dbReference>
<dbReference type="InterPro" id="IPR005798">
    <property type="entry name" value="Cyt_b/b6_C"/>
</dbReference>
<feature type="transmembrane region" description="Helical" evidence="15">
    <location>
        <begin position="334"/>
        <end position="351"/>
    </location>
</feature>
<dbReference type="Pfam" id="PF00032">
    <property type="entry name" value="Cytochrom_B_C"/>
    <property type="match status" value="1"/>
</dbReference>
<proteinExistence type="inferred from homology"/>
<feature type="transmembrane region" description="Helical" evidence="15">
    <location>
        <begin position="295"/>
        <end position="314"/>
    </location>
</feature>
<evidence type="ECO:0000259" key="16">
    <source>
        <dbReference type="PROSITE" id="PS51002"/>
    </source>
</evidence>
<keyword evidence="19" id="KW-1185">Reference proteome</keyword>
<comment type="similarity">
    <text evidence="14">Belongs to the cytochrome b family.</text>
</comment>
<dbReference type="InterPro" id="IPR036150">
    <property type="entry name" value="Cyt_b/b6_C_sf"/>
</dbReference>
<comment type="cofactor">
    <cofactor evidence="14">
        <name>heme b</name>
        <dbReference type="ChEBI" id="CHEBI:60344"/>
    </cofactor>
    <text evidence="14">Binds 2 heme groups non-covalently.</text>
</comment>
<keyword evidence="8 14" id="KW-0812">Transmembrane</keyword>
<feature type="transmembrane region" description="Helical" evidence="15">
    <location>
        <begin position="237"/>
        <end position="254"/>
    </location>
</feature>
<dbReference type="PANTHER" id="PTHR19271:SF16">
    <property type="entry name" value="CYTOCHROME B"/>
    <property type="match status" value="1"/>
</dbReference>
<sequence>MPSRIINWIDQRFPLTSFVKHELAGYPTPRNLSYWWNFGFLAGFVLMLQTATGIFLAMHYKADIALSFDSIQHIMRDVNYGWLLRYMHSTGASAFFLVIYIHMARTMYFGSYRAPRELLWWTGQGLLLLLMATAFMGYLLPWGQMSFWGATVITDLFRVTPFVGDQVVIWLRGDYTVGDATLTRFFALHYLFPFLIIGAVVVHLVALHKVKSSNPSGINLADKDNIPFHPYFTIKDLFGLGLFLIVYCCFVFFLPNSLMEPANNIPANPMQTPNHIVPEWYFLPFYAILRSVPNMVGGVVAMGLSVMMFAFMPFLDRSRIPGGAHFRPVYRVQFHLFLLDMLVLGYVGYIPSTNQTILIGQVAALCYFGSFFFIPFISKAEERWLIKRGLPPEVETQMESESLAMEKHKLKNRRRSGDKT</sequence>
<feature type="transmembrane region" description="Helical" evidence="15">
    <location>
        <begin position="190"/>
        <end position="207"/>
    </location>
</feature>
<dbReference type="InterPro" id="IPR030689">
    <property type="entry name" value="Cytochrome_b"/>
</dbReference>
<feature type="domain" description="Cytochrome b/b6 C-terminal region profile" evidence="17">
    <location>
        <begin position="218"/>
        <end position="388"/>
    </location>
</feature>
<evidence type="ECO:0000313" key="19">
    <source>
        <dbReference type="Proteomes" id="UP000839052"/>
    </source>
</evidence>
<protein>
    <recommendedName>
        <fullName evidence="4 14">Cytochrome b</fullName>
    </recommendedName>
</protein>
<dbReference type="InterPro" id="IPR005797">
    <property type="entry name" value="Cyt_b/b6_N"/>
</dbReference>
<dbReference type="InterPro" id="IPR016174">
    <property type="entry name" value="Di-haem_cyt_TM"/>
</dbReference>
<organism evidence="18 19">
    <name type="scientific">Candidatus Nitrotoga arctica</name>
    <dbReference type="NCBI Taxonomy" id="453162"/>
    <lineage>
        <taxon>Bacteria</taxon>
        <taxon>Pseudomonadati</taxon>
        <taxon>Pseudomonadota</taxon>
        <taxon>Betaproteobacteria</taxon>
        <taxon>Nitrosomonadales</taxon>
        <taxon>Gallionellaceae</taxon>
        <taxon>Candidatus Nitrotoga</taxon>
    </lineage>
</organism>
<evidence type="ECO:0000256" key="4">
    <source>
        <dbReference type="ARBA" id="ARBA00013531"/>
    </source>
</evidence>
<evidence type="ECO:0000256" key="3">
    <source>
        <dbReference type="ARBA" id="ARBA00011649"/>
    </source>
</evidence>
<dbReference type="Proteomes" id="UP000839052">
    <property type="component" value="Chromosome"/>
</dbReference>
<dbReference type="InterPro" id="IPR048260">
    <property type="entry name" value="Cytochrome_b_C_euk/bac"/>
</dbReference>
<dbReference type="RefSeq" id="WP_239796073.1">
    <property type="nucleotide sequence ID" value="NZ_OU912926.1"/>
</dbReference>
<keyword evidence="9" id="KW-0479">Metal-binding</keyword>
<evidence type="ECO:0000256" key="12">
    <source>
        <dbReference type="ARBA" id="ARBA00023004"/>
    </source>
</evidence>
<dbReference type="Gene3D" id="1.20.810.10">
    <property type="entry name" value="Cytochrome Bc1 Complex, Chain C"/>
    <property type="match status" value="1"/>
</dbReference>
<evidence type="ECO:0000256" key="14">
    <source>
        <dbReference type="RuleBase" id="RU003385"/>
    </source>
</evidence>
<feature type="domain" description="Cytochrome b/b6 N-terminal region profile" evidence="16">
    <location>
        <begin position="5"/>
        <end position="216"/>
    </location>
</feature>
<dbReference type="PROSITE" id="PS51003">
    <property type="entry name" value="CYTB_CTER"/>
    <property type="match status" value="1"/>
</dbReference>
<dbReference type="Pfam" id="PF00033">
    <property type="entry name" value="Cytochrome_B"/>
    <property type="match status" value="1"/>
</dbReference>
<evidence type="ECO:0000256" key="1">
    <source>
        <dbReference type="ARBA" id="ARBA00002444"/>
    </source>
</evidence>